<evidence type="ECO:0000256" key="6">
    <source>
        <dbReference type="ARBA" id="ARBA00022840"/>
    </source>
</evidence>
<keyword evidence="6" id="KW-0067">ATP-binding</keyword>
<proteinExistence type="predicted"/>
<dbReference type="InterPro" id="IPR011009">
    <property type="entry name" value="Kinase-like_dom_sf"/>
</dbReference>
<evidence type="ECO:0000256" key="9">
    <source>
        <dbReference type="SAM" id="SignalP"/>
    </source>
</evidence>
<feature type="signal peptide" evidence="9">
    <location>
        <begin position="1"/>
        <end position="23"/>
    </location>
</feature>
<comment type="catalytic activity">
    <reaction evidence="8">
        <text>L-seryl-[protein] + ATP = O-phospho-L-seryl-[protein] + ADP + H(+)</text>
        <dbReference type="Rhea" id="RHEA:17989"/>
        <dbReference type="Rhea" id="RHEA-COMP:9863"/>
        <dbReference type="Rhea" id="RHEA-COMP:11604"/>
        <dbReference type="ChEBI" id="CHEBI:15378"/>
        <dbReference type="ChEBI" id="CHEBI:29999"/>
        <dbReference type="ChEBI" id="CHEBI:30616"/>
        <dbReference type="ChEBI" id="CHEBI:83421"/>
        <dbReference type="ChEBI" id="CHEBI:456216"/>
        <dbReference type="EC" id="2.7.11.1"/>
    </reaction>
</comment>
<dbReference type="Gene3D" id="1.10.510.10">
    <property type="entry name" value="Transferase(Phosphotransferase) domain 1"/>
    <property type="match status" value="1"/>
</dbReference>
<evidence type="ECO:0000313" key="12">
    <source>
        <dbReference type="Proteomes" id="UP001237642"/>
    </source>
</evidence>
<evidence type="ECO:0000256" key="1">
    <source>
        <dbReference type="ARBA" id="ARBA00012513"/>
    </source>
</evidence>
<dbReference type="GO" id="GO:0004674">
    <property type="term" value="F:protein serine/threonine kinase activity"/>
    <property type="evidence" value="ECO:0007669"/>
    <property type="project" value="UniProtKB-KW"/>
</dbReference>
<dbReference type="EMBL" id="JAUIZM010000013">
    <property type="protein sequence ID" value="KAK1353303.1"/>
    <property type="molecule type" value="Genomic_DNA"/>
</dbReference>
<dbReference type="PANTHER" id="PTHR48005:SF44">
    <property type="entry name" value="MDIS1-INTERACTING RECEPTOR LIKE KINASE 2-LIKE ISOFORM X1"/>
    <property type="match status" value="1"/>
</dbReference>
<evidence type="ECO:0000256" key="7">
    <source>
        <dbReference type="ARBA" id="ARBA00047899"/>
    </source>
</evidence>
<dbReference type="Proteomes" id="UP001237642">
    <property type="component" value="Unassembled WGS sequence"/>
</dbReference>
<keyword evidence="5 11" id="KW-0418">Kinase</keyword>
<reference evidence="11" key="2">
    <citation type="submission" date="2023-05" db="EMBL/GenBank/DDBJ databases">
        <authorList>
            <person name="Schelkunov M.I."/>
        </authorList>
    </citation>
    <scope>NUCLEOTIDE SEQUENCE</scope>
    <source>
        <strain evidence="11">Hsosn_3</strain>
        <tissue evidence="11">Leaf</tissue>
    </source>
</reference>
<evidence type="ECO:0000259" key="10">
    <source>
        <dbReference type="PROSITE" id="PS50011"/>
    </source>
</evidence>
<dbReference type="InterPro" id="IPR000719">
    <property type="entry name" value="Prot_kinase_dom"/>
</dbReference>
<name>A0AAD8GRM0_9APIA</name>
<dbReference type="InterPro" id="IPR051420">
    <property type="entry name" value="Ser_Thr_Kinases_DiverseReg"/>
</dbReference>
<comment type="catalytic activity">
    <reaction evidence="7">
        <text>L-threonyl-[protein] + ATP = O-phospho-L-threonyl-[protein] + ADP + H(+)</text>
        <dbReference type="Rhea" id="RHEA:46608"/>
        <dbReference type="Rhea" id="RHEA-COMP:11060"/>
        <dbReference type="Rhea" id="RHEA-COMP:11605"/>
        <dbReference type="ChEBI" id="CHEBI:15378"/>
        <dbReference type="ChEBI" id="CHEBI:30013"/>
        <dbReference type="ChEBI" id="CHEBI:30616"/>
        <dbReference type="ChEBI" id="CHEBI:61977"/>
        <dbReference type="ChEBI" id="CHEBI:456216"/>
        <dbReference type="EC" id="2.7.11.1"/>
    </reaction>
</comment>
<keyword evidence="12" id="KW-1185">Reference proteome</keyword>
<organism evidence="11 12">
    <name type="scientific">Heracleum sosnowskyi</name>
    <dbReference type="NCBI Taxonomy" id="360622"/>
    <lineage>
        <taxon>Eukaryota</taxon>
        <taxon>Viridiplantae</taxon>
        <taxon>Streptophyta</taxon>
        <taxon>Embryophyta</taxon>
        <taxon>Tracheophyta</taxon>
        <taxon>Spermatophyta</taxon>
        <taxon>Magnoliopsida</taxon>
        <taxon>eudicotyledons</taxon>
        <taxon>Gunneridae</taxon>
        <taxon>Pentapetalae</taxon>
        <taxon>asterids</taxon>
        <taxon>campanulids</taxon>
        <taxon>Apiales</taxon>
        <taxon>Apiaceae</taxon>
        <taxon>Apioideae</taxon>
        <taxon>apioid superclade</taxon>
        <taxon>Tordylieae</taxon>
        <taxon>Tordyliinae</taxon>
        <taxon>Heracleum</taxon>
    </lineage>
</organism>
<gene>
    <name evidence="11" type="ORF">POM88_052438</name>
</gene>
<evidence type="ECO:0000256" key="5">
    <source>
        <dbReference type="ARBA" id="ARBA00022777"/>
    </source>
</evidence>
<keyword evidence="2" id="KW-0723">Serine/threonine-protein kinase</keyword>
<protein>
    <recommendedName>
        <fullName evidence="1">non-specific serine/threonine protein kinase</fullName>
        <ecNumber evidence="1">2.7.11.1</ecNumber>
    </recommendedName>
</protein>
<comment type="caution">
    <text evidence="11">The sequence shown here is derived from an EMBL/GenBank/DDBJ whole genome shotgun (WGS) entry which is preliminary data.</text>
</comment>
<accession>A0AAD8GRM0</accession>
<sequence length="163" mass="18104">MVPAPRWGACTWFMNIWRRVAWGSCTVKTGFFNTRLRIIQGLDLEPRLSDFGTARLLTTDSSNWTSVAGSYGYMAPELALSMRVTEKCDVYSFGVVALELMMGKHPGELISSLSTETMSENDLDFKHVLDQRILPPTDALADEVMFAAVNAAVACTQDLPYIL</sequence>
<evidence type="ECO:0000256" key="8">
    <source>
        <dbReference type="ARBA" id="ARBA00048679"/>
    </source>
</evidence>
<dbReference type="GO" id="GO:0005524">
    <property type="term" value="F:ATP binding"/>
    <property type="evidence" value="ECO:0007669"/>
    <property type="project" value="UniProtKB-KW"/>
</dbReference>
<dbReference type="SUPFAM" id="SSF56112">
    <property type="entry name" value="Protein kinase-like (PK-like)"/>
    <property type="match status" value="1"/>
</dbReference>
<reference evidence="11" key="1">
    <citation type="submission" date="2023-02" db="EMBL/GenBank/DDBJ databases">
        <title>Genome of toxic invasive species Heracleum sosnowskyi carries increased number of genes despite the absence of recent whole-genome duplications.</title>
        <authorList>
            <person name="Schelkunov M."/>
            <person name="Shtratnikova V."/>
            <person name="Makarenko M."/>
            <person name="Klepikova A."/>
            <person name="Omelchenko D."/>
            <person name="Novikova G."/>
            <person name="Obukhova E."/>
            <person name="Bogdanov V."/>
            <person name="Penin A."/>
            <person name="Logacheva M."/>
        </authorList>
    </citation>
    <scope>NUCLEOTIDE SEQUENCE</scope>
    <source>
        <strain evidence="11">Hsosn_3</strain>
        <tissue evidence="11">Leaf</tissue>
    </source>
</reference>
<evidence type="ECO:0000256" key="4">
    <source>
        <dbReference type="ARBA" id="ARBA00022741"/>
    </source>
</evidence>
<evidence type="ECO:0000256" key="3">
    <source>
        <dbReference type="ARBA" id="ARBA00022679"/>
    </source>
</evidence>
<dbReference type="Pfam" id="PF00069">
    <property type="entry name" value="Pkinase"/>
    <property type="match status" value="1"/>
</dbReference>
<feature type="chain" id="PRO_5042271872" description="non-specific serine/threonine protein kinase" evidence="9">
    <location>
        <begin position="24"/>
        <end position="163"/>
    </location>
</feature>
<dbReference type="PANTHER" id="PTHR48005">
    <property type="entry name" value="LEUCINE RICH REPEAT KINASE 2"/>
    <property type="match status" value="1"/>
</dbReference>
<dbReference type="PROSITE" id="PS50011">
    <property type="entry name" value="PROTEIN_KINASE_DOM"/>
    <property type="match status" value="1"/>
</dbReference>
<dbReference type="EC" id="2.7.11.1" evidence="1"/>
<keyword evidence="3" id="KW-0808">Transferase</keyword>
<evidence type="ECO:0000313" key="11">
    <source>
        <dbReference type="EMBL" id="KAK1353303.1"/>
    </source>
</evidence>
<dbReference type="AlphaFoldDB" id="A0AAD8GRM0"/>
<evidence type="ECO:0000256" key="2">
    <source>
        <dbReference type="ARBA" id="ARBA00022527"/>
    </source>
</evidence>
<feature type="domain" description="Protein kinase" evidence="10">
    <location>
        <begin position="1"/>
        <end position="163"/>
    </location>
</feature>
<keyword evidence="4" id="KW-0547">Nucleotide-binding</keyword>
<keyword evidence="9" id="KW-0732">Signal</keyword>